<dbReference type="Proteomes" id="UP000475532">
    <property type="component" value="Unassembled WGS sequence"/>
</dbReference>
<proteinExistence type="predicted"/>
<dbReference type="SMART" id="SM00530">
    <property type="entry name" value="HTH_XRE"/>
    <property type="match status" value="1"/>
</dbReference>
<organism evidence="2 4">
    <name type="scientific">Actinomadura bangladeshensis</name>
    <dbReference type="NCBI Taxonomy" id="453573"/>
    <lineage>
        <taxon>Bacteria</taxon>
        <taxon>Bacillati</taxon>
        <taxon>Actinomycetota</taxon>
        <taxon>Actinomycetes</taxon>
        <taxon>Streptosporangiales</taxon>
        <taxon>Thermomonosporaceae</taxon>
        <taxon>Actinomadura</taxon>
    </lineage>
</organism>
<dbReference type="GO" id="GO:0003677">
    <property type="term" value="F:DNA binding"/>
    <property type="evidence" value="ECO:0007669"/>
    <property type="project" value="InterPro"/>
</dbReference>
<evidence type="ECO:0000313" key="4">
    <source>
        <dbReference type="Proteomes" id="UP000475532"/>
    </source>
</evidence>
<dbReference type="Gene3D" id="1.10.260.40">
    <property type="entry name" value="lambda repressor-like DNA-binding domains"/>
    <property type="match status" value="1"/>
</dbReference>
<dbReference type="Pfam" id="PF01381">
    <property type="entry name" value="HTH_3"/>
    <property type="match status" value="1"/>
</dbReference>
<name>A0A6L9QAB9_9ACTN</name>
<evidence type="ECO:0000313" key="2">
    <source>
        <dbReference type="EMBL" id="NEA21563.1"/>
    </source>
</evidence>
<accession>A0A6L9QAB9</accession>
<dbReference type="EMBL" id="JAAGLI010000093">
    <property type="protein sequence ID" value="NEA21563.1"/>
    <property type="molecule type" value="Genomic_DNA"/>
</dbReference>
<sequence length="70" mass="7601">MKHPLVQQLINARYAQDLNQLQVAERMGRWPSTIGAWESGARNPSLASLDEWAAALGLRITLTAAQGDAA</sequence>
<protein>
    <submittedName>
        <fullName evidence="2">Helix-turn-helix transcriptional regulator</fullName>
    </submittedName>
</protein>
<reference evidence="2 4" key="1">
    <citation type="submission" date="2020-01" db="EMBL/GenBank/DDBJ databases">
        <title>Insect and environment-associated Actinomycetes.</title>
        <authorList>
            <person name="Currrie C."/>
            <person name="Chevrette M."/>
            <person name="Carlson C."/>
            <person name="Stubbendieck R."/>
            <person name="Wendt-Pienkowski E."/>
        </authorList>
    </citation>
    <scope>NUCLEOTIDE SEQUENCE [LARGE SCALE GENOMIC DNA]</scope>
    <source>
        <strain evidence="2 4">SID10258</strain>
    </source>
</reference>
<dbReference type="PROSITE" id="PS50943">
    <property type="entry name" value="HTH_CROC1"/>
    <property type="match status" value="1"/>
</dbReference>
<dbReference type="EMBL" id="JAAGLI010000213">
    <property type="protein sequence ID" value="NEA22523.1"/>
    <property type="molecule type" value="Genomic_DNA"/>
</dbReference>
<gene>
    <name evidence="2" type="ORF">G3I70_03485</name>
    <name evidence="3" type="ORF">G3I70_08475</name>
</gene>
<dbReference type="AlphaFoldDB" id="A0A6L9QAB9"/>
<feature type="domain" description="HTH cro/C1-type" evidence="1">
    <location>
        <begin position="9"/>
        <end position="63"/>
    </location>
</feature>
<dbReference type="InterPro" id="IPR010982">
    <property type="entry name" value="Lambda_DNA-bd_dom_sf"/>
</dbReference>
<dbReference type="RefSeq" id="WP_163053189.1">
    <property type="nucleotide sequence ID" value="NZ_JAAGLI010000093.1"/>
</dbReference>
<comment type="caution">
    <text evidence="2">The sequence shown here is derived from an EMBL/GenBank/DDBJ whole genome shotgun (WGS) entry which is preliminary data.</text>
</comment>
<dbReference type="SUPFAM" id="SSF47413">
    <property type="entry name" value="lambda repressor-like DNA-binding domains"/>
    <property type="match status" value="1"/>
</dbReference>
<dbReference type="InterPro" id="IPR001387">
    <property type="entry name" value="Cro/C1-type_HTH"/>
</dbReference>
<evidence type="ECO:0000313" key="3">
    <source>
        <dbReference type="EMBL" id="NEA22523.1"/>
    </source>
</evidence>
<dbReference type="CDD" id="cd00093">
    <property type="entry name" value="HTH_XRE"/>
    <property type="match status" value="1"/>
</dbReference>
<evidence type="ECO:0000259" key="1">
    <source>
        <dbReference type="PROSITE" id="PS50943"/>
    </source>
</evidence>